<gene>
    <name evidence="2" type="ORF">C7S16_5346</name>
</gene>
<evidence type="ECO:0000313" key="2">
    <source>
        <dbReference type="EMBL" id="MDW9251770.1"/>
    </source>
</evidence>
<dbReference type="KEGG" id="btha:DR62_4677"/>
<feature type="signal peptide" evidence="1">
    <location>
        <begin position="1"/>
        <end position="24"/>
    </location>
</feature>
<dbReference type="Proteomes" id="UP001272137">
    <property type="component" value="Unassembled WGS sequence"/>
</dbReference>
<dbReference type="AlphaFoldDB" id="A0AAW9CL33"/>
<evidence type="ECO:0000256" key="1">
    <source>
        <dbReference type="SAM" id="SignalP"/>
    </source>
</evidence>
<reference evidence="2" key="1">
    <citation type="submission" date="2018-08" db="EMBL/GenBank/DDBJ databases">
        <title>Identification of Burkholderia cepacia strains that express a Burkholderia pseudomallei-like capsular polysaccharide.</title>
        <authorList>
            <person name="Burtnick M.N."/>
            <person name="Vongsouvath M."/>
            <person name="Newton P."/>
            <person name="Wuthiekanun V."/>
            <person name="Limmathurotsakul D."/>
            <person name="Brett P.J."/>
            <person name="Chantratita N."/>
            <person name="Dance D.A."/>
        </authorList>
    </citation>
    <scope>NUCLEOTIDE SEQUENCE</scope>
    <source>
        <strain evidence="2">SBXCC001</strain>
    </source>
</reference>
<dbReference type="EMBL" id="QXCT01000001">
    <property type="protein sequence ID" value="MDW9251770.1"/>
    <property type="molecule type" value="Genomic_DNA"/>
</dbReference>
<protein>
    <recommendedName>
        <fullName evidence="4">ABC transporter substrate-binding protein</fullName>
    </recommendedName>
</protein>
<feature type="chain" id="PRO_5043398640" description="ABC transporter substrate-binding protein" evidence="1">
    <location>
        <begin position="25"/>
        <end position="95"/>
    </location>
</feature>
<evidence type="ECO:0000313" key="3">
    <source>
        <dbReference type="Proteomes" id="UP001272137"/>
    </source>
</evidence>
<comment type="caution">
    <text evidence="2">The sequence shown here is derived from an EMBL/GenBank/DDBJ whole genome shotgun (WGS) entry which is preliminary data.</text>
</comment>
<sequence length="95" mass="10021">MTPLRLASAGLALFVITQFSHAQAAGAADRRNAPRGAIEAARPDAGVPRVRVGLSDDGTKLVLPWFVDELIATVNAGESPDVAVRDYAGRLRRGL</sequence>
<organism evidence="2 3">
    <name type="scientific">Burkholderia thailandensis</name>
    <dbReference type="NCBI Taxonomy" id="57975"/>
    <lineage>
        <taxon>Bacteria</taxon>
        <taxon>Pseudomonadati</taxon>
        <taxon>Pseudomonadota</taxon>
        <taxon>Betaproteobacteria</taxon>
        <taxon>Burkholderiales</taxon>
        <taxon>Burkholderiaceae</taxon>
        <taxon>Burkholderia</taxon>
        <taxon>pseudomallei group</taxon>
    </lineage>
</organism>
<name>A0AAW9CL33_BURTH</name>
<accession>A0AAW9CL33</accession>
<proteinExistence type="predicted"/>
<keyword evidence="1" id="KW-0732">Signal</keyword>
<evidence type="ECO:0008006" key="4">
    <source>
        <dbReference type="Google" id="ProtNLM"/>
    </source>
</evidence>